<dbReference type="Proteomes" id="UP001526201">
    <property type="component" value="Unassembled WGS sequence"/>
</dbReference>
<proteinExistence type="predicted"/>
<name>A0ABT3C5F7_9MYCO</name>
<sequence length="77" mass="7961">MIASLALAPSASADGADAVIADLEAKGYLVQINWLNGFDAAPLSRCTVVQVHNPNTPSDAAGGTVYVDVHCPNHQDD</sequence>
<gene>
    <name evidence="1" type="ORF">H7J73_01335</name>
</gene>
<accession>A0ABT3C5F7</accession>
<dbReference type="EMBL" id="JACKTY010000009">
    <property type="protein sequence ID" value="MCV7224689.1"/>
    <property type="molecule type" value="Genomic_DNA"/>
</dbReference>
<keyword evidence="2" id="KW-1185">Reference proteome</keyword>
<evidence type="ECO:0008006" key="3">
    <source>
        <dbReference type="Google" id="ProtNLM"/>
    </source>
</evidence>
<comment type="caution">
    <text evidence="1">The sequence shown here is derived from an EMBL/GenBank/DDBJ whole genome shotgun (WGS) entry which is preliminary data.</text>
</comment>
<reference evidence="1 2" key="1">
    <citation type="journal article" date="2022" name="BMC Genomics">
        <title>Comparative genome analysis of mycobacteria focusing on tRNA and non-coding RNA.</title>
        <authorList>
            <person name="Behra P.R.K."/>
            <person name="Pettersson B.M.F."/>
            <person name="Ramesh M."/>
            <person name="Das S."/>
            <person name="Dasgupta S."/>
            <person name="Kirsebom L.A."/>
        </authorList>
    </citation>
    <scope>NUCLEOTIDE SEQUENCE [LARGE SCALE GENOMIC DNA]</scope>
    <source>
        <strain evidence="1 2">DSM 44078</strain>
    </source>
</reference>
<evidence type="ECO:0000313" key="1">
    <source>
        <dbReference type="EMBL" id="MCV7224689.1"/>
    </source>
</evidence>
<organism evidence="1 2">
    <name type="scientific">Mycolicibacterium komossense</name>
    <dbReference type="NCBI Taxonomy" id="1779"/>
    <lineage>
        <taxon>Bacteria</taxon>
        <taxon>Bacillati</taxon>
        <taxon>Actinomycetota</taxon>
        <taxon>Actinomycetes</taxon>
        <taxon>Mycobacteriales</taxon>
        <taxon>Mycobacteriaceae</taxon>
        <taxon>Mycolicibacterium</taxon>
    </lineage>
</organism>
<evidence type="ECO:0000313" key="2">
    <source>
        <dbReference type="Proteomes" id="UP001526201"/>
    </source>
</evidence>
<protein>
    <recommendedName>
        <fullName evidence="3">PASTA domain-containing protein</fullName>
    </recommendedName>
</protein>